<gene>
    <name evidence="2" type="ORF">X907_2358</name>
</gene>
<name>A0A3T0EC59_9PROT</name>
<dbReference type="EMBL" id="CP018911">
    <property type="protein sequence ID" value="AZU04873.1"/>
    <property type="molecule type" value="Genomic_DNA"/>
</dbReference>
<dbReference type="RefSeq" id="WP_127568188.1">
    <property type="nucleotide sequence ID" value="NZ_CP018911.1"/>
</dbReference>
<feature type="region of interest" description="Disordered" evidence="1">
    <location>
        <begin position="1"/>
        <end position="81"/>
    </location>
</feature>
<proteinExistence type="predicted"/>
<evidence type="ECO:0000256" key="1">
    <source>
        <dbReference type="SAM" id="MobiDB-lite"/>
    </source>
</evidence>
<accession>A0A3T0EC59</accession>
<dbReference type="Proteomes" id="UP000286954">
    <property type="component" value="Chromosome"/>
</dbReference>
<feature type="compositionally biased region" description="Basic and acidic residues" evidence="1">
    <location>
        <begin position="50"/>
        <end position="60"/>
    </location>
</feature>
<dbReference type="AlphaFoldDB" id="A0A3T0EC59"/>
<keyword evidence="3" id="KW-1185">Reference proteome</keyword>
<organism evidence="2 3">
    <name type="scientific">Glycocaulis alkaliphilus</name>
    <dbReference type="NCBI Taxonomy" id="1434191"/>
    <lineage>
        <taxon>Bacteria</taxon>
        <taxon>Pseudomonadati</taxon>
        <taxon>Pseudomonadota</taxon>
        <taxon>Alphaproteobacteria</taxon>
        <taxon>Maricaulales</taxon>
        <taxon>Maricaulaceae</taxon>
        <taxon>Glycocaulis</taxon>
    </lineage>
</organism>
<sequence>MVSCPAAWRAEGDARAARHADEDRSRLAEQLDAARSSEAELAEAASEPAPRCRGDERAESGDSGAGLADSGPDDLFREEGR</sequence>
<feature type="compositionally biased region" description="Low complexity" evidence="1">
    <location>
        <begin position="61"/>
        <end position="70"/>
    </location>
</feature>
<evidence type="ECO:0000313" key="3">
    <source>
        <dbReference type="Proteomes" id="UP000286954"/>
    </source>
</evidence>
<protein>
    <submittedName>
        <fullName evidence="2">Uncharacterized protein</fullName>
    </submittedName>
</protein>
<reference evidence="2 3" key="1">
    <citation type="submission" date="2016-12" db="EMBL/GenBank/DDBJ databases">
        <title>The genome of dimorphic prosthecate Glycocaulis alkaliphilus 6b-8t, isolated from crude oil dictates its adaptability in petroleum environments.</title>
        <authorList>
            <person name="Wu X.-L."/>
            <person name="Geng S."/>
        </authorList>
    </citation>
    <scope>NUCLEOTIDE SEQUENCE [LARGE SCALE GENOMIC DNA]</scope>
    <source>
        <strain evidence="2 3">6B-8</strain>
    </source>
</reference>
<feature type="compositionally biased region" description="Basic and acidic residues" evidence="1">
    <location>
        <begin position="10"/>
        <end position="29"/>
    </location>
</feature>
<dbReference type="KEGG" id="gak:X907_2358"/>
<evidence type="ECO:0000313" key="2">
    <source>
        <dbReference type="EMBL" id="AZU04873.1"/>
    </source>
</evidence>